<sequence length="947" mass="105048">MSLKPWREIATPHKDVLEGTFKQSEFAADITQVATGTASPEYQDAEMFFSRTYITEGMRLLLISVAQRLAGKGGDPVIQLQTAFGGGKTHTMLAVLHLASREVSTDKLAGIPPVLDEAGIQELPRANIAVIDGIRLSPSQPRKHGGITINTLWGELAVQLLGDEGYNMVAESDADGTSPGKEVLRELLQKAAPCVVLIDELVAFVRQLELGKQFKAGTFDSNISFIQALTEAMKAVPNAILLASLPESELEVGGTMGQQALNSLEKYFARVESVWKPVGSEEAFEIVRRRLFETPGERAAVEGISRQFSDFYRAHAEKFPVETQSNAYFDRLCNSYPIHPEIFDRLYEDWSTLDKFQRTRGVLQYMAIVIHRLWNSDNRDALIMPGSLPLEDGNVRNKSIHYLPQGWEPVIEKEVDGPRSEPYSIDGHDTRFGSVQAARRAARTIFLGSAPSSSEQMIRGIETERILLGTVQPGQTIGLFDDVLKRLRDRLHYLYADKDRYWLDTKPNLRREMESRKQSVSERDELLPLLKTRTTQVVGRNHQFSTVHVFTPSADIPDEYGTGPRLVVLPVNGAYSKSESNQAFAAAEEILRNRGDQPRQKQNRLIFLAPDYDVVSRLKEQGCIFLAWQSIVEDIESGALNQDLAHLKQAKSYRDGAEQSLTQLVREAWKWLIAPIEEIVKGRPTLSWEVVSVSPTAPNLIQAIEQKLREEEWLVYEWAPIHLRNVLNQWYLKDGVTEVSALKVWQDACHYLFMPRLVNDTVFRNAIDQGINSDDYFGFASGKEGDRYLGFAFGRSSLINLDESSLLIDREAALAYREKMASETPTPTTTGGATTPAGSPTSGGTGVQPGGEGTGTATGGETSGGVVASAKTQFYGSISVDPVKAKMDFATIMDEVVQQFTAKLGVEVSISVEIQARQGAGFDEGLQRVIKENCSVLKFDSAEFEGE</sequence>
<evidence type="ECO:0000313" key="3">
    <source>
        <dbReference type="Proteomes" id="UP000298050"/>
    </source>
</evidence>
<keyword evidence="2" id="KW-0547">Nucleotide-binding</keyword>
<accession>A0A4Z0LYC0</accession>
<reference evidence="2 3" key="1">
    <citation type="submission" date="2019-04" db="EMBL/GenBank/DDBJ databases">
        <title>Taxonomy of novel Haliea sp. from mangrove soil of West Coast of India.</title>
        <authorList>
            <person name="Verma A."/>
            <person name="Kumar P."/>
            <person name="Krishnamurthi S."/>
        </authorList>
    </citation>
    <scope>NUCLEOTIDE SEQUENCE [LARGE SCALE GENOMIC DNA]</scope>
    <source>
        <strain evidence="2 3">SAOS-164</strain>
    </source>
</reference>
<dbReference type="EMBL" id="SRLE01000011">
    <property type="protein sequence ID" value="TGD72176.1"/>
    <property type="molecule type" value="Genomic_DNA"/>
</dbReference>
<keyword evidence="3" id="KW-1185">Reference proteome</keyword>
<feature type="compositionally biased region" description="Gly residues" evidence="1">
    <location>
        <begin position="841"/>
        <end position="863"/>
    </location>
</feature>
<dbReference type="GO" id="GO:0005524">
    <property type="term" value="F:ATP binding"/>
    <property type="evidence" value="ECO:0007669"/>
    <property type="project" value="UniProtKB-KW"/>
</dbReference>
<keyword evidence="2" id="KW-0067">ATP-binding</keyword>
<evidence type="ECO:0000256" key="1">
    <source>
        <dbReference type="SAM" id="MobiDB-lite"/>
    </source>
</evidence>
<dbReference type="AlphaFoldDB" id="A0A4Z0LYC0"/>
<gene>
    <name evidence="2" type="ORF">E4634_16035</name>
</gene>
<dbReference type="InterPro" id="IPR007555">
    <property type="entry name" value="DUF499"/>
</dbReference>
<name>A0A4Z0LYC0_9GAMM</name>
<comment type="caution">
    <text evidence="2">The sequence shown here is derived from an EMBL/GenBank/DDBJ whole genome shotgun (WGS) entry which is preliminary data.</text>
</comment>
<dbReference type="Proteomes" id="UP000298050">
    <property type="component" value="Unassembled WGS sequence"/>
</dbReference>
<evidence type="ECO:0000313" key="2">
    <source>
        <dbReference type="EMBL" id="TGD72176.1"/>
    </source>
</evidence>
<organism evidence="2 3">
    <name type="scientific">Mangrovimicrobium sediminis</name>
    <dbReference type="NCBI Taxonomy" id="2562682"/>
    <lineage>
        <taxon>Bacteria</taxon>
        <taxon>Pseudomonadati</taxon>
        <taxon>Pseudomonadota</taxon>
        <taxon>Gammaproteobacteria</taxon>
        <taxon>Cellvibrionales</taxon>
        <taxon>Halieaceae</taxon>
        <taxon>Mangrovimicrobium</taxon>
    </lineage>
</organism>
<dbReference type="RefSeq" id="WP_135445665.1">
    <property type="nucleotide sequence ID" value="NZ_SRLE01000011.1"/>
</dbReference>
<feature type="compositionally biased region" description="Low complexity" evidence="1">
    <location>
        <begin position="824"/>
        <end position="840"/>
    </location>
</feature>
<proteinExistence type="predicted"/>
<feature type="region of interest" description="Disordered" evidence="1">
    <location>
        <begin position="819"/>
        <end position="863"/>
    </location>
</feature>
<dbReference type="OrthoDB" id="9757917at2"/>
<dbReference type="Pfam" id="PF04465">
    <property type="entry name" value="DUF499"/>
    <property type="match status" value="1"/>
</dbReference>
<protein>
    <submittedName>
        <fullName evidence="2">ATP-binding protein</fullName>
    </submittedName>
</protein>